<comment type="caution">
    <text evidence="2">The sequence shown here is derived from an EMBL/GenBank/DDBJ whole genome shotgun (WGS) entry which is preliminary data.</text>
</comment>
<sequence length="444" mass="48072">MDLFIAARKQSGRLGSVTIAGLLMLVCASHSLAQPPAAGPGVPDALPGAAQGDVQKLREFKEESRRVTEYDRLRSDARAEKKKQLDALEKDQGMLALPRQLVDHLFELPASLKLSADGRALAEAVLQPHRERAAAVWPAWQEQAVAANTDMSVKRKADRKVDLKQAALQLSARTVNEAALWFSDAEPHASDAVWIEALRRGGLCANLADIEPAAQMATLIDALPADQRAAAWAGEAARLSRWGQEAREVLPPAERALEDGLVPALAPANAAKTLAGMPEALRTAVQAPGWTLASQPPAQRCELLRWWSQEQVRLKRLGPRQAMLAWRTALAPRSQDFLLTGQPRSGAEAVDAGGYPRVARQLGLEGRVVAQQEVDAAGMPLHTFIQRRELHAASLGSPLALALEHELDQATLDRVAAMPRSAPDPATLRDGSATRRVTLEWVMK</sequence>
<organism evidence="2 3">
    <name type="scientific">Roseateles saccharophilus</name>
    <name type="common">Pseudomonas saccharophila</name>
    <dbReference type="NCBI Taxonomy" id="304"/>
    <lineage>
        <taxon>Bacteria</taxon>
        <taxon>Pseudomonadati</taxon>
        <taxon>Pseudomonadota</taxon>
        <taxon>Betaproteobacteria</taxon>
        <taxon>Burkholderiales</taxon>
        <taxon>Sphaerotilaceae</taxon>
        <taxon>Roseateles</taxon>
    </lineage>
</organism>
<name>A0ABU1YPB8_ROSSA</name>
<dbReference type="EMBL" id="JAVDXU010000002">
    <property type="protein sequence ID" value="MDR7270705.1"/>
    <property type="molecule type" value="Genomic_DNA"/>
</dbReference>
<dbReference type="Proteomes" id="UP001180453">
    <property type="component" value="Unassembled WGS sequence"/>
</dbReference>
<dbReference type="RefSeq" id="WP_310266877.1">
    <property type="nucleotide sequence ID" value="NZ_JAVDXU010000002.1"/>
</dbReference>
<accession>A0ABU1YPB8</accession>
<keyword evidence="3" id="KW-1185">Reference proteome</keyword>
<gene>
    <name evidence="2" type="ORF">J2X20_003363</name>
</gene>
<reference evidence="2 3" key="1">
    <citation type="submission" date="2023-07" db="EMBL/GenBank/DDBJ databases">
        <title>Sorghum-associated microbial communities from plants grown in Nebraska, USA.</title>
        <authorList>
            <person name="Schachtman D."/>
        </authorList>
    </citation>
    <scope>NUCLEOTIDE SEQUENCE [LARGE SCALE GENOMIC DNA]</scope>
    <source>
        <strain evidence="2 3">BE314</strain>
    </source>
</reference>
<feature type="signal peptide" evidence="1">
    <location>
        <begin position="1"/>
        <end position="33"/>
    </location>
</feature>
<proteinExistence type="predicted"/>
<evidence type="ECO:0000256" key="1">
    <source>
        <dbReference type="SAM" id="SignalP"/>
    </source>
</evidence>
<feature type="chain" id="PRO_5046904261" evidence="1">
    <location>
        <begin position="34"/>
        <end position="444"/>
    </location>
</feature>
<keyword evidence="1" id="KW-0732">Signal</keyword>
<protein>
    <submittedName>
        <fullName evidence="2">Uncharacterized protein</fullName>
    </submittedName>
</protein>
<evidence type="ECO:0000313" key="3">
    <source>
        <dbReference type="Proteomes" id="UP001180453"/>
    </source>
</evidence>
<evidence type="ECO:0000313" key="2">
    <source>
        <dbReference type="EMBL" id="MDR7270705.1"/>
    </source>
</evidence>